<dbReference type="InterPro" id="IPR027417">
    <property type="entry name" value="P-loop_NTPase"/>
</dbReference>
<feature type="region of interest" description="Disordered" evidence="8">
    <location>
        <begin position="609"/>
        <end position="763"/>
    </location>
</feature>
<feature type="region of interest" description="Disordered" evidence="8">
    <location>
        <begin position="1"/>
        <end position="33"/>
    </location>
</feature>
<evidence type="ECO:0000313" key="10">
    <source>
        <dbReference type="EMBL" id="GFR67088.1"/>
    </source>
</evidence>
<evidence type="ECO:0000259" key="9">
    <source>
        <dbReference type="PROSITE" id="PS51721"/>
    </source>
</evidence>
<dbReference type="InterPro" id="IPR050755">
    <property type="entry name" value="TRAFAC_YlqF/YawG_RiboMat"/>
</dbReference>
<dbReference type="PANTHER" id="PTHR11089">
    <property type="entry name" value="GTP-BINDING PROTEIN-RELATED"/>
    <property type="match status" value="1"/>
</dbReference>
<feature type="compositionally biased region" description="Polar residues" evidence="8">
    <location>
        <begin position="706"/>
        <end position="719"/>
    </location>
</feature>
<comment type="subcellular location">
    <subcellularLocation>
        <location evidence="1 7">Nucleus</location>
        <location evidence="1 7">Nucleolus</location>
    </subcellularLocation>
</comment>
<dbReference type="FunFam" id="3.40.50.300:FF:000559">
    <property type="entry name" value="Nuclear/nucleolar GTPase 2"/>
    <property type="match status" value="1"/>
</dbReference>
<dbReference type="Gene3D" id="1.10.1580.10">
    <property type="match status" value="1"/>
</dbReference>
<evidence type="ECO:0000313" key="11">
    <source>
        <dbReference type="Proteomes" id="UP000762676"/>
    </source>
</evidence>
<comment type="caution">
    <text evidence="10">The sequence shown here is derived from an EMBL/GenBank/DDBJ whole genome shotgun (WGS) entry which is preliminary data.</text>
</comment>
<reference evidence="10 11" key="1">
    <citation type="journal article" date="2021" name="Elife">
        <title>Chloroplast acquisition without the gene transfer in kleptoplastic sea slugs, Plakobranchus ocellatus.</title>
        <authorList>
            <person name="Maeda T."/>
            <person name="Takahashi S."/>
            <person name="Yoshida T."/>
            <person name="Shimamura S."/>
            <person name="Takaki Y."/>
            <person name="Nagai Y."/>
            <person name="Toyoda A."/>
            <person name="Suzuki Y."/>
            <person name="Arimoto A."/>
            <person name="Ishii H."/>
            <person name="Satoh N."/>
            <person name="Nishiyama T."/>
            <person name="Hasebe M."/>
            <person name="Maruyama T."/>
            <person name="Minagawa J."/>
            <person name="Obokata J."/>
            <person name="Shigenobu S."/>
        </authorList>
    </citation>
    <scope>NUCLEOTIDE SEQUENCE [LARGE SCALE GENOMIC DNA]</scope>
</reference>
<evidence type="ECO:0000256" key="7">
    <source>
        <dbReference type="RuleBase" id="RU364023"/>
    </source>
</evidence>
<dbReference type="GO" id="GO:0005525">
    <property type="term" value="F:GTP binding"/>
    <property type="evidence" value="ECO:0007669"/>
    <property type="project" value="UniProtKB-KW"/>
</dbReference>
<dbReference type="FunFam" id="1.10.1580.10:FF:000001">
    <property type="entry name" value="Nucleolar GTP-binding protein 2"/>
    <property type="match status" value="1"/>
</dbReference>
<feature type="compositionally biased region" description="Basic and acidic residues" evidence="8">
    <location>
        <begin position="540"/>
        <end position="558"/>
    </location>
</feature>
<protein>
    <recommendedName>
        <fullName evidence="7">Nucleolar GTP-binding protein 2</fullName>
    </recommendedName>
</protein>
<dbReference type="Pfam" id="PF08153">
    <property type="entry name" value="NGP1NT"/>
    <property type="match status" value="1"/>
</dbReference>
<evidence type="ECO:0000256" key="4">
    <source>
        <dbReference type="ARBA" id="ARBA00023242"/>
    </source>
</evidence>
<feature type="compositionally biased region" description="Low complexity" evidence="8">
    <location>
        <begin position="727"/>
        <end position="738"/>
    </location>
</feature>
<evidence type="ECO:0000256" key="2">
    <source>
        <dbReference type="ARBA" id="ARBA00022741"/>
    </source>
</evidence>
<evidence type="ECO:0000256" key="8">
    <source>
        <dbReference type="SAM" id="MobiDB-lite"/>
    </source>
</evidence>
<name>A0AAV4F148_9GAST</name>
<feature type="compositionally biased region" description="Basic and acidic residues" evidence="8">
    <location>
        <begin position="613"/>
        <end position="622"/>
    </location>
</feature>
<comment type="function">
    <text evidence="5">GTPase that associates with pre-60S ribosomal subunits in the nucleolus and is required for their nuclear export and maturation. May promote cell proliferation possibly by increasing p53/TP53 protein levels, and consequently those of its downstream product CDKN1A/p21, and decreasing RPL23A protein levels.</text>
</comment>
<dbReference type="AlphaFoldDB" id="A0AAV4F148"/>
<evidence type="ECO:0000256" key="3">
    <source>
        <dbReference type="ARBA" id="ARBA00023134"/>
    </source>
</evidence>
<keyword evidence="3 7" id="KW-0342">GTP-binding</keyword>
<dbReference type="Gene3D" id="3.40.50.300">
    <property type="entry name" value="P-loop containing nucleotide triphosphate hydrolases"/>
    <property type="match status" value="1"/>
</dbReference>
<dbReference type="InterPro" id="IPR006073">
    <property type="entry name" value="GTP-bd"/>
</dbReference>
<dbReference type="PROSITE" id="PS51721">
    <property type="entry name" value="G_CP"/>
    <property type="match status" value="1"/>
</dbReference>
<dbReference type="InterPro" id="IPR024929">
    <property type="entry name" value="GNL2_CP_dom"/>
</dbReference>
<feature type="domain" description="CP-type G" evidence="9">
    <location>
        <begin position="205"/>
        <end position="366"/>
    </location>
</feature>
<evidence type="ECO:0000256" key="1">
    <source>
        <dbReference type="ARBA" id="ARBA00004604"/>
    </source>
</evidence>
<keyword evidence="2 7" id="KW-0547">Nucleotide-binding</keyword>
<proteinExistence type="inferred from homology"/>
<feature type="compositionally biased region" description="Acidic residues" evidence="8">
    <location>
        <begin position="512"/>
        <end position="539"/>
    </location>
</feature>
<dbReference type="CDD" id="cd01858">
    <property type="entry name" value="NGP_1"/>
    <property type="match status" value="1"/>
</dbReference>
<dbReference type="GO" id="GO:0005730">
    <property type="term" value="C:nucleolus"/>
    <property type="evidence" value="ECO:0007669"/>
    <property type="project" value="UniProtKB-SubCell"/>
</dbReference>
<feature type="region of interest" description="Disordered" evidence="8">
    <location>
        <begin position="457"/>
        <end position="587"/>
    </location>
</feature>
<comment type="subunit">
    <text evidence="6">Interacts with LYAR and RPL23A. Interacts with the nuclear importin-beta receptor and, at a lower extent, with importin-alpha.</text>
</comment>
<dbReference type="InterPro" id="IPR023179">
    <property type="entry name" value="GTP-bd_ortho_bundle_sf"/>
</dbReference>
<keyword evidence="11" id="KW-1185">Reference proteome</keyword>
<feature type="compositionally biased region" description="Polar residues" evidence="8">
    <location>
        <begin position="752"/>
        <end position="763"/>
    </location>
</feature>
<feature type="compositionally biased region" description="Basic residues" evidence="8">
    <location>
        <begin position="559"/>
        <end position="574"/>
    </location>
</feature>
<dbReference type="EMBL" id="BMAT01011120">
    <property type="protein sequence ID" value="GFR67088.1"/>
    <property type="molecule type" value="Genomic_DNA"/>
</dbReference>
<dbReference type="Pfam" id="PF01926">
    <property type="entry name" value="MMR_HSR1"/>
    <property type="match status" value="1"/>
</dbReference>
<organism evidence="10 11">
    <name type="scientific">Elysia marginata</name>
    <dbReference type="NCBI Taxonomy" id="1093978"/>
    <lineage>
        <taxon>Eukaryota</taxon>
        <taxon>Metazoa</taxon>
        <taxon>Spiralia</taxon>
        <taxon>Lophotrochozoa</taxon>
        <taxon>Mollusca</taxon>
        <taxon>Gastropoda</taxon>
        <taxon>Heterobranchia</taxon>
        <taxon>Euthyneura</taxon>
        <taxon>Panpulmonata</taxon>
        <taxon>Sacoglossa</taxon>
        <taxon>Placobranchoidea</taxon>
        <taxon>Plakobranchidae</taxon>
        <taxon>Elysia</taxon>
    </lineage>
</organism>
<keyword evidence="4 7" id="KW-0539">Nucleus</keyword>
<evidence type="ECO:0000256" key="5">
    <source>
        <dbReference type="ARBA" id="ARBA00054763"/>
    </source>
</evidence>
<dbReference type="PANTHER" id="PTHR11089:SF9">
    <property type="entry name" value="NUCLEOLAR GTP-BINDING PROTEIN 2"/>
    <property type="match status" value="1"/>
</dbReference>
<gene>
    <name evidence="10" type="ORF">ElyMa_005574600</name>
</gene>
<dbReference type="SUPFAM" id="SSF52540">
    <property type="entry name" value="P-loop containing nucleoside triphosphate hydrolases"/>
    <property type="match status" value="1"/>
</dbReference>
<dbReference type="InterPro" id="IPR012971">
    <property type="entry name" value="NOG2_N_dom"/>
</dbReference>
<sequence>MGKPKGKQQRDRINKAGHSMNPDRPKTSAGMRDRTTIRRLQMYRNFKAKRDASGKIVKPAPFQSTLKSGTMARVEPNRKWFGNTRVVTQNALQAFNEAMGKVKADPYKVVMNPTKNPVTLLSYTPKAASAPRLLDTEPFEKVFGKKATRKKPTLDTYDLNEMVKKANEDLAKWEESQGLLVPGEDWVKDEQMEIVFKAGTSKRIWNELYKVIDSSDVLLQVLDARDPNGTRCMQVENYLQKEKPHKHLIFVLNKADLVPNWAVKKWVAVLSAVRPTLAFRASITNCFGKGDLISLLRQFGKLHQDKKQISVGLIGYPNVGKSSIINALKSKKVCNVAPIPGETKVWQYVTLMNNLFLIDCPGVVYPYGATPTDMVLKGVVRVEKVKQPEDYVHAVLDRVKEEYLQKTYSITKWESPEDFLEQVARKCGRLLKGGEADISTVAKNVLNDYQRGKIPYFVRPPESELDEEMEGEKDTSELPVESNDSVKNGEEEADTEQTESTPDAEAERLNEDCQEEDDVENTSEIGSDEENIEVDDATADTDKIAGDDNSIAEKEPPTKKGKKEKKKATKKKVPVVHPFLERAGRKLGNIKKKMAMLKQNLKDIQAKKALRQAKKDGSEVDQVKLPLGSEDSSRMIANTKAALPKKLPAFIKVKDDTDLTPGSFRKGKRYTDQPLSETEKANKVVTEDSPTSSRKRKLETEEELTPSGQDSESSANQKSGLKRSRRSAGSVVSTTSGSMIVSEKDSSGLLKTPSSAKSQKGEL</sequence>
<feature type="compositionally biased region" description="Basic and acidic residues" evidence="8">
    <location>
        <begin position="21"/>
        <end position="33"/>
    </location>
</feature>
<dbReference type="Proteomes" id="UP000762676">
    <property type="component" value="Unassembled WGS sequence"/>
</dbReference>
<evidence type="ECO:0000256" key="6">
    <source>
        <dbReference type="ARBA" id="ARBA00065814"/>
    </source>
</evidence>
<comment type="similarity">
    <text evidence="7">Belongs to the TRAFAC class YlqF/YawG GTPase family. NOG2 subfamily.</text>
</comment>
<feature type="compositionally biased region" description="Basic and acidic residues" evidence="8">
    <location>
        <begin position="677"/>
        <end position="686"/>
    </location>
</feature>
<accession>A0AAV4F148</accession>
<dbReference type="InterPro" id="IPR030378">
    <property type="entry name" value="G_CP_dom"/>
</dbReference>